<dbReference type="EMBL" id="OIVN01001251">
    <property type="protein sequence ID" value="SPC91769.1"/>
    <property type="molecule type" value="Genomic_DNA"/>
</dbReference>
<evidence type="ECO:0000313" key="2">
    <source>
        <dbReference type="EMBL" id="SPC91769.1"/>
    </source>
</evidence>
<sequence>MKGSKDPSTSTIPPKKPYGRHPQRKSIAEHLAECLSSETNGVKAKFLDEHLWRSKKRKWRLYYDGAANRKGCGIGVQLVLLEEAHTTLAIKLNCVATYNVVEYEASILGMEAAINMGNGHWTSMETRS</sequence>
<dbReference type="GO" id="GO:0003676">
    <property type="term" value="F:nucleic acid binding"/>
    <property type="evidence" value="ECO:0007669"/>
    <property type="project" value="InterPro"/>
</dbReference>
<dbReference type="PANTHER" id="PTHR48475">
    <property type="entry name" value="RIBONUCLEASE H"/>
    <property type="match status" value="1"/>
</dbReference>
<organism evidence="2">
    <name type="scientific">Fagus sylvatica</name>
    <name type="common">Beechnut</name>
    <dbReference type="NCBI Taxonomy" id="28930"/>
    <lineage>
        <taxon>Eukaryota</taxon>
        <taxon>Viridiplantae</taxon>
        <taxon>Streptophyta</taxon>
        <taxon>Embryophyta</taxon>
        <taxon>Tracheophyta</taxon>
        <taxon>Spermatophyta</taxon>
        <taxon>Magnoliopsida</taxon>
        <taxon>eudicotyledons</taxon>
        <taxon>Gunneridae</taxon>
        <taxon>Pentapetalae</taxon>
        <taxon>rosids</taxon>
        <taxon>fabids</taxon>
        <taxon>Fagales</taxon>
        <taxon>Fagaceae</taxon>
        <taxon>Fagus</taxon>
    </lineage>
</organism>
<proteinExistence type="predicted"/>
<dbReference type="PANTHER" id="PTHR48475:SF1">
    <property type="entry name" value="RNASE H TYPE-1 DOMAIN-CONTAINING PROTEIN"/>
    <property type="match status" value="1"/>
</dbReference>
<feature type="region of interest" description="Disordered" evidence="1">
    <location>
        <begin position="1"/>
        <end position="25"/>
    </location>
</feature>
<dbReference type="Gene3D" id="3.30.420.10">
    <property type="entry name" value="Ribonuclease H-like superfamily/Ribonuclease H"/>
    <property type="match status" value="1"/>
</dbReference>
<dbReference type="AlphaFoldDB" id="A0A2N9FXQ1"/>
<dbReference type="InterPro" id="IPR036397">
    <property type="entry name" value="RNaseH_sf"/>
</dbReference>
<evidence type="ECO:0000256" key="1">
    <source>
        <dbReference type="SAM" id="MobiDB-lite"/>
    </source>
</evidence>
<name>A0A2N9FXQ1_FAGSY</name>
<accession>A0A2N9FXQ1</accession>
<dbReference type="SUPFAM" id="SSF53098">
    <property type="entry name" value="Ribonuclease H-like"/>
    <property type="match status" value="1"/>
</dbReference>
<dbReference type="InterPro" id="IPR012337">
    <property type="entry name" value="RNaseH-like_sf"/>
</dbReference>
<protein>
    <recommendedName>
        <fullName evidence="3">RNase H type-1 domain-containing protein</fullName>
    </recommendedName>
</protein>
<gene>
    <name evidence="2" type="ORF">FSB_LOCUS19651</name>
</gene>
<reference evidence="2" key="1">
    <citation type="submission" date="2018-02" db="EMBL/GenBank/DDBJ databases">
        <authorList>
            <person name="Cohen D.B."/>
            <person name="Kent A.D."/>
        </authorList>
    </citation>
    <scope>NUCLEOTIDE SEQUENCE</scope>
</reference>
<evidence type="ECO:0008006" key="3">
    <source>
        <dbReference type="Google" id="ProtNLM"/>
    </source>
</evidence>
<feature type="compositionally biased region" description="Polar residues" evidence="1">
    <location>
        <begin position="1"/>
        <end position="12"/>
    </location>
</feature>